<proteinExistence type="predicted"/>
<protein>
    <submittedName>
        <fullName evidence="3">Phenylpyruvate tautomerase PptA (4-oxalocrotonate tautomerase family)</fullName>
    </submittedName>
</protein>
<keyword evidence="4" id="KW-1185">Reference proteome</keyword>
<dbReference type="RefSeq" id="WP_221519162.1">
    <property type="nucleotide sequence ID" value="NZ_JACHMB010000001.1"/>
</dbReference>
<accession>A0A7W9FYN7</accession>
<keyword evidence="1" id="KW-0413">Isomerase</keyword>
<reference evidence="3 4" key="1">
    <citation type="submission" date="2020-08" db="EMBL/GenBank/DDBJ databases">
        <title>Sequencing the genomes of 1000 actinobacteria strains.</title>
        <authorList>
            <person name="Klenk H.-P."/>
        </authorList>
    </citation>
    <scope>NUCLEOTIDE SEQUENCE [LARGE SCALE GENOMIC DNA]</scope>
    <source>
        <strain evidence="3 4">DSM 45507</strain>
    </source>
</reference>
<keyword evidence="3" id="KW-0670">Pyruvate</keyword>
<dbReference type="SUPFAM" id="SSF55331">
    <property type="entry name" value="Tautomerase/MIF"/>
    <property type="match status" value="1"/>
</dbReference>
<dbReference type="EMBL" id="JACHMB010000001">
    <property type="protein sequence ID" value="MBB5773962.1"/>
    <property type="molecule type" value="Genomic_DNA"/>
</dbReference>
<dbReference type="Proteomes" id="UP000579153">
    <property type="component" value="Unassembled WGS sequence"/>
</dbReference>
<organism evidence="3 4">
    <name type="scientific">Nonomuraea jabiensis</name>
    <dbReference type="NCBI Taxonomy" id="882448"/>
    <lineage>
        <taxon>Bacteria</taxon>
        <taxon>Bacillati</taxon>
        <taxon>Actinomycetota</taxon>
        <taxon>Actinomycetes</taxon>
        <taxon>Streptosporangiales</taxon>
        <taxon>Streptosporangiaceae</taxon>
        <taxon>Nonomuraea</taxon>
    </lineage>
</organism>
<feature type="domain" description="4-oxalocrotonate tautomerase-like" evidence="2">
    <location>
        <begin position="93"/>
        <end position="154"/>
    </location>
</feature>
<evidence type="ECO:0000313" key="4">
    <source>
        <dbReference type="Proteomes" id="UP000579153"/>
    </source>
</evidence>
<dbReference type="GO" id="GO:0016853">
    <property type="term" value="F:isomerase activity"/>
    <property type="evidence" value="ECO:0007669"/>
    <property type="project" value="UniProtKB-KW"/>
</dbReference>
<dbReference type="Gene3D" id="3.30.429.10">
    <property type="entry name" value="Macrophage Migration Inhibitory Factor"/>
    <property type="match status" value="1"/>
</dbReference>
<dbReference type="Pfam" id="PF01361">
    <property type="entry name" value="Tautomerase"/>
    <property type="match status" value="1"/>
</dbReference>
<evidence type="ECO:0000256" key="1">
    <source>
        <dbReference type="ARBA" id="ARBA00023235"/>
    </source>
</evidence>
<name>A0A7W9FYN7_9ACTN</name>
<evidence type="ECO:0000259" key="2">
    <source>
        <dbReference type="Pfam" id="PF01361"/>
    </source>
</evidence>
<comment type="caution">
    <text evidence="3">The sequence shown here is derived from an EMBL/GenBank/DDBJ whole genome shotgun (WGS) entry which is preliminary data.</text>
</comment>
<dbReference type="InterPro" id="IPR014347">
    <property type="entry name" value="Tautomerase/MIF_sf"/>
</dbReference>
<sequence>MELQAPGGCGSVDALLEHQQVDVALTELRGQVEQMPQERREKIGGQLVSEVMIAEGAPDVEAARSISWLVVNEIDAWFVGGRQLPAGEKPKYVVRVGVPAGSMNDDKRRDIVRRVTRVLADADIDPGRFTQATTAWVHINEIPEGNWGAGGEIVRIEDIVALVANG</sequence>
<gene>
    <name evidence="3" type="ORF">HD596_000718</name>
</gene>
<dbReference type="AlphaFoldDB" id="A0A7W9FYN7"/>
<evidence type="ECO:0000313" key="3">
    <source>
        <dbReference type="EMBL" id="MBB5773962.1"/>
    </source>
</evidence>
<dbReference type="InterPro" id="IPR004370">
    <property type="entry name" value="4-OT-like_dom"/>
</dbReference>